<proteinExistence type="predicted"/>
<reference evidence="1" key="1">
    <citation type="journal article" date="2015" name="Nature">
        <title>Complex archaea that bridge the gap between prokaryotes and eukaryotes.</title>
        <authorList>
            <person name="Spang A."/>
            <person name="Saw J.H."/>
            <person name="Jorgensen S.L."/>
            <person name="Zaremba-Niedzwiedzka K."/>
            <person name="Martijn J."/>
            <person name="Lind A.E."/>
            <person name="van Eijk R."/>
            <person name="Schleper C."/>
            <person name="Guy L."/>
            <person name="Ettema T.J."/>
        </authorList>
    </citation>
    <scope>NUCLEOTIDE SEQUENCE</scope>
</reference>
<accession>A0A0F8X1M9</accession>
<dbReference type="EMBL" id="LAZR01061732">
    <property type="protein sequence ID" value="KKK62982.1"/>
    <property type="molecule type" value="Genomic_DNA"/>
</dbReference>
<dbReference type="AlphaFoldDB" id="A0A0F8X1M9"/>
<protein>
    <submittedName>
        <fullName evidence="1">Uncharacterized protein</fullName>
    </submittedName>
</protein>
<name>A0A0F8X1M9_9ZZZZ</name>
<organism evidence="1">
    <name type="scientific">marine sediment metagenome</name>
    <dbReference type="NCBI Taxonomy" id="412755"/>
    <lineage>
        <taxon>unclassified sequences</taxon>
        <taxon>metagenomes</taxon>
        <taxon>ecological metagenomes</taxon>
    </lineage>
</organism>
<evidence type="ECO:0000313" key="1">
    <source>
        <dbReference type="EMBL" id="KKK62982.1"/>
    </source>
</evidence>
<gene>
    <name evidence="1" type="ORF">LCGC14_2998880</name>
</gene>
<comment type="caution">
    <text evidence="1">The sequence shown here is derived from an EMBL/GenBank/DDBJ whole genome shotgun (WGS) entry which is preliminary data.</text>
</comment>
<sequence length="63" mass="7127">MEVRGNDQHRAELRELSKLLGGYAIVIDNEIPEDEIHVIEKLNGGLPAKQVVYLEGFEYDQCA</sequence>